<keyword evidence="2" id="KW-0677">Repeat</keyword>
<dbReference type="PANTHER" id="PTHR45632">
    <property type="entry name" value="LD33804P"/>
    <property type="match status" value="1"/>
</dbReference>
<dbReference type="InterPro" id="IPR017096">
    <property type="entry name" value="BTB-kelch_protein"/>
</dbReference>
<dbReference type="InParanoid" id="F6SR61"/>
<evidence type="ECO:0000256" key="1">
    <source>
        <dbReference type="ARBA" id="ARBA00022441"/>
    </source>
</evidence>
<evidence type="ECO:0000259" key="3">
    <source>
        <dbReference type="PROSITE" id="PS50097"/>
    </source>
</evidence>
<dbReference type="SUPFAM" id="SSF50965">
    <property type="entry name" value="Galactose oxidase, central domain"/>
    <property type="match status" value="1"/>
</dbReference>
<evidence type="ECO:0000256" key="2">
    <source>
        <dbReference type="ARBA" id="ARBA00022737"/>
    </source>
</evidence>
<feature type="domain" description="BTB" evidence="3">
    <location>
        <begin position="33"/>
        <end position="100"/>
    </location>
</feature>
<keyword evidence="5" id="KW-1185">Reference proteome</keyword>
<dbReference type="InterPro" id="IPR015915">
    <property type="entry name" value="Kelch-typ_b-propeller"/>
</dbReference>
<dbReference type="Gene3D" id="3.30.710.10">
    <property type="entry name" value="Potassium Channel Kv1.1, Chain A"/>
    <property type="match status" value="1"/>
</dbReference>
<evidence type="ECO:0000313" key="5">
    <source>
        <dbReference type="Proteomes" id="UP000008144"/>
    </source>
</evidence>
<dbReference type="GO" id="GO:0005737">
    <property type="term" value="C:cytoplasm"/>
    <property type="evidence" value="ECO:0000318"/>
    <property type="project" value="GO_Central"/>
</dbReference>
<name>F6SR61_CIOIN</name>
<dbReference type="InterPro" id="IPR011705">
    <property type="entry name" value="BACK"/>
</dbReference>
<dbReference type="PIRSF" id="PIRSF037037">
    <property type="entry name" value="Kelch-like_protein_gigaxonin"/>
    <property type="match status" value="1"/>
</dbReference>
<dbReference type="GO" id="GO:0043161">
    <property type="term" value="P:proteasome-mediated ubiquitin-dependent protein catabolic process"/>
    <property type="evidence" value="ECO:0000318"/>
    <property type="project" value="GO_Central"/>
</dbReference>
<dbReference type="Proteomes" id="UP000008144">
    <property type="component" value="Unassembled WGS sequence"/>
</dbReference>
<protein>
    <recommendedName>
        <fullName evidence="3">BTB domain-containing protein</fullName>
    </recommendedName>
</protein>
<proteinExistence type="predicted"/>
<reference evidence="4" key="2">
    <citation type="submission" date="2025-08" db="UniProtKB">
        <authorList>
            <consortium name="Ensembl"/>
        </authorList>
    </citation>
    <scope>IDENTIFICATION</scope>
</reference>
<dbReference type="GO" id="GO:1990756">
    <property type="term" value="F:ubiquitin-like ligase-substrate adaptor activity"/>
    <property type="evidence" value="ECO:0000318"/>
    <property type="project" value="GO_Central"/>
</dbReference>
<accession>F6SR61</accession>
<dbReference type="GeneTree" id="ENSGT00940000165174"/>
<dbReference type="InterPro" id="IPR011333">
    <property type="entry name" value="SKP1/BTB/POZ_sf"/>
</dbReference>
<organism evidence="4 5">
    <name type="scientific">Ciona intestinalis</name>
    <name type="common">Transparent sea squirt</name>
    <name type="synonym">Ascidia intestinalis</name>
    <dbReference type="NCBI Taxonomy" id="7719"/>
    <lineage>
        <taxon>Eukaryota</taxon>
        <taxon>Metazoa</taxon>
        <taxon>Chordata</taxon>
        <taxon>Tunicata</taxon>
        <taxon>Ascidiacea</taxon>
        <taxon>Phlebobranchia</taxon>
        <taxon>Cionidae</taxon>
        <taxon>Ciona</taxon>
    </lineage>
</organism>
<dbReference type="SMART" id="SM00875">
    <property type="entry name" value="BACK"/>
    <property type="match status" value="1"/>
</dbReference>
<dbReference type="PANTHER" id="PTHR45632:SF3">
    <property type="entry name" value="KELCH-LIKE PROTEIN 32"/>
    <property type="match status" value="1"/>
</dbReference>
<dbReference type="InterPro" id="IPR011043">
    <property type="entry name" value="Gal_Oxase/kelch_b-propeller"/>
</dbReference>
<dbReference type="Pfam" id="PF07707">
    <property type="entry name" value="BACK"/>
    <property type="match status" value="1"/>
</dbReference>
<dbReference type="PROSITE" id="PS50097">
    <property type="entry name" value="BTB"/>
    <property type="match status" value="1"/>
</dbReference>
<dbReference type="InterPro" id="IPR006652">
    <property type="entry name" value="Kelch_1"/>
</dbReference>
<sequence length="546" mass="61528">SGTSFLEERSHKINHGSDLLQFINTSREDGHFNDVMICVDGKNIPASKMVLSCFSKYFHKMFTTEMKEKYKDCVEVNGVDVKSMNDLVQFMYTGEISINMDNVCYLLAVTDYLQMQSVKELCIQYLMDATSPQNCFTIRVLTECFNIPVLTGNNNKFIMGNYQQVVSDDHFKGQSKEVATMFLQETHNQVVSSDLVYTAVMNWVKFDLATNESYLSELIKFVNFHEMSPQMLADTVSVEPLLRKSDADVDRTLKVFAYQMKNLISPEQHSQLYVNEILKPSLNCRGTRTLNKVMKYDLRRNEWSELPDLPVGRRLASAVVVDGVLYFIAGDLQTGGKATPTNIVHRMDLNNNVLQWENAAPVMTGRYAAGAAVLNGSTFLFGGKTINNTTLSSGECYVTSLNKWMKIANMKEGKSYFALVSLEDRVYSLSGGTSPSVLRCNPTLGIWENVSSMQIARRFFSAVVLNKAIYALGGKSVQEQSLKSVEKYDVDYDTWVYVADMNMERRSFAACVAQNKIYVVGGLDSNNEVVKSVECYDPQTNIWSIV</sequence>
<dbReference type="GO" id="GO:0031463">
    <property type="term" value="C:Cul3-RING ubiquitin ligase complex"/>
    <property type="evidence" value="ECO:0000318"/>
    <property type="project" value="GO_Central"/>
</dbReference>
<dbReference type="Pfam" id="PF00651">
    <property type="entry name" value="BTB"/>
    <property type="match status" value="1"/>
</dbReference>
<keyword evidence="1" id="KW-0880">Kelch repeat</keyword>
<dbReference type="Gene3D" id="1.25.40.420">
    <property type="match status" value="1"/>
</dbReference>
<dbReference type="SMART" id="SM00225">
    <property type="entry name" value="BTB"/>
    <property type="match status" value="1"/>
</dbReference>
<dbReference type="Gene3D" id="2.120.10.80">
    <property type="entry name" value="Kelch-type beta propeller"/>
    <property type="match status" value="2"/>
</dbReference>
<dbReference type="Pfam" id="PF01344">
    <property type="entry name" value="Kelch_1"/>
    <property type="match status" value="3"/>
</dbReference>
<dbReference type="Ensembl" id="ENSCINT00000025916.2">
    <property type="protein sequence ID" value="ENSCINP00000025670.2"/>
    <property type="gene ID" value="ENSCING00000021394.1"/>
</dbReference>
<dbReference type="SUPFAM" id="SSF54695">
    <property type="entry name" value="POZ domain"/>
    <property type="match status" value="1"/>
</dbReference>
<dbReference type="HOGENOM" id="CLU_004253_14_6_1"/>
<dbReference type="AlphaFoldDB" id="F6SR61"/>
<dbReference type="SMART" id="SM00612">
    <property type="entry name" value="Kelch"/>
    <property type="match status" value="6"/>
</dbReference>
<dbReference type="OMA" id="NHEIHAD"/>
<evidence type="ECO:0000313" key="4">
    <source>
        <dbReference type="Ensembl" id="ENSCINP00000025670.2"/>
    </source>
</evidence>
<dbReference type="InterPro" id="IPR000210">
    <property type="entry name" value="BTB/POZ_dom"/>
</dbReference>
<reference evidence="5" key="1">
    <citation type="journal article" date="2002" name="Science">
        <title>The draft genome of Ciona intestinalis: insights into chordate and vertebrate origins.</title>
        <authorList>
            <person name="Dehal P."/>
            <person name="Satou Y."/>
            <person name="Campbell R.K."/>
            <person name="Chapman J."/>
            <person name="Degnan B."/>
            <person name="De Tomaso A."/>
            <person name="Davidson B."/>
            <person name="Di Gregorio A."/>
            <person name="Gelpke M."/>
            <person name="Goodstein D.M."/>
            <person name="Harafuji N."/>
            <person name="Hastings K.E."/>
            <person name="Ho I."/>
            <person name="Hotta K."/>
            <person name="Huang W."/>
            <person name="Kawashima T."/>
            <person name="Lemaire P."/>
            <person name="Martinez D."/>
            <person name="Meinertzhagen I.A."/>
            <person name="Necula S."/>
            <person name="Nonaka M."/>
            <person name="Putnam N."/>
            <person name="Rash S."/>
            <person name="Saiga H."/>
            <person name="Satake M."/>
            <person name="Terry A."/>
            <person name="Yamada L."/>
            <person name="Wang H.G."/>
            <person name="Awazu S."/>
            <person name="Azumi K."/>
            <person name="Boore J."/>
            <person name="Branno M."/>
            <person name="Chin-Bow S."/>
            <person name="DeSantis R."/>
            <person name="Doyle S."/>
            <person name="Francino P."/>
            <person name="Keys D.N."/>
            <person name="Haga S."/>
            <person name="Hayashi H."/>
            <person name="Hino K."/>
            <person name="Imai K.S."/>
            <person name="Inaba K."/>
            <person name="Kano S."/>
            <person name="Kobayashi K."/>
            <person name="Kobayashi M."/>
            <person name="Lee B.I."/>
            <person name="Makabe K.W."/>
            <person name="Manohar C."/>
            <person name="Matassi G."/>
            <person name="Medina M."/>
            <person name="Mochizuki Y."/>
            <person name="Mount S."/>
            <person name="Morishita T."/>
            <person name="Miura S."/>
            <person name="Nakayama A."/>
            <person name="Nishizaka S."/>
            <person name="Nomoto H."/>
            <person name="Ohta F."/>
            <person name="Oishi K."/>
            <person name="Rigoutsos I."/>
            <person name="Sano M."/>
            <person name="Sasaki A."/>
            <person name="Sasakura Y."/>
            <person name="Shoguchi E."/>
            <person name="Shin-i T."/>
            <person name="Spagnuolo A."/>
            <person name="Stainier D."/>
            <person name="Suzuki M.M."/>
            <person name="Tassy O."/>
            <person name="Takatori N."/>
            <person name="Tokuoka M."/>
            <person name="Yagi K."/>
            <person name="Yoshizaki F."/>
            <person name="Wada S."/>
            <person name="Zhang C."/>
            <person name="Hyatt P.D."/>
            <person name="Larimer F."/>
            <person name="Detter C."/>
            <person name="Doggett N."/>
            <person name="Glavina T."/>
            <person name="Hawkins T."/>
            <person name="Richardson P."/>
            <person name="Lucas S."/>
            <person name="Kohara Y."/>
            <person name="Levine M."/>
            <person name="Satoh N."/>
            <person name="Rokhsar D.S."/>
        </authorList>
    </citation>
    <scope>NUCLEOTIDE SEQUENCE [LARGE SCALE GENOMIC DNA]</scope>
</reference>
<reference evidence="4" key="3">
    <citation type="submission" date="2025-09" db="UniProtKB">
        <authorList>
            <consortium name="Ensembl"/>
        </authorList>
    </citation>
    <scope>IDENTIFICATION</scope>
</reference>